<evidence type="ECO:0000259" key="8">
    <source>
        <dbReference type="PROSITE" id="PS50847"/>
    </source>
</evidence>
<evidence type="ECO:0000256" key="7">
    <source>
        <dbReference type="SAM" id="SignalP"/>
    </source>
</evidence>
<evidence type="ECO:0000256" key="2">
    <source>
        <dbReference type="ARBA" id="ARBA00022525"/>
    </source>
</evidence>
<keyword evidence="2" id="KW-0964">Secreted</keyword>
<protein>
    <recommendedName>
        <fullName evidence="8">Gram-positive cocci surface proteins LPxTG domain-containing protein</fullName>
    </recommendedName>
</protein>
<dbReference type="PROSITE" id="PS51318">
    <property type="entry name" value="TAT"/>
    <property type="match status" value="1"/>
</dbReference>
<feature type="compositionally biased region" description="Basic and acidic residues" evidence="5">
    <location>
        <begin position="303"/>
        <end position="315"/>
    </location>
</feature>
<name>A0ABP6WIL6_9ACTN</name>
<feature type="compositionally biased region" description="Gly residues" evidence="5">
    <location>
        <begin position="321"/>
        <end position="374"/>
    </location>
</feature>
<evidence type="ECO:0000313" key="10">
    <source>
        <dbReference type="Proteomes" id="UP001500707"/>
    </source>
</evidence>
<dbReference type="PROSITE" id="PS50847">
    <property type="entry name" value="GRAM_POS_ANCHORING"/>
    <property type="match status" value="1"/>
</dbReference>
<keyword evidence="3 7" id="KW-0732">Signal</keyword>
<feature type="domain" description="Gram-positive cocci surface proteins LPxTG" evidence="8">
    <location>
        <begin position="387"/>
        <end position="424"/>
    </location>
</feature>
<comment type="caution">
    <text evidence="9">The sequence shown here is derived from an EMBL/GenBank/DDBJ whole genome shotgun (WGS) entry which is preliminary data.</text>
</comment>
<dbReference type="InterPro" id="IPR006311">
    <property type="entry name" value="TAT_signal"/>
</dbReference>
<evidence type="ECO:0000256" key="3">
    <source>
        <dbReference type="ARBA" id="ARBA00022729"/>
    </source>
</evidence>
<feature type="chain" id="PRO_5045473605" description="Gram-positive cocci surface proteins LPxTG domain-containing protein" evidence="7">
    <location>
        <begin position="35"/>
        <end position="424"/>
    </location>
</feature>
<evidence type="ECO:0000256" key="6">
    <source>
        <dbReference type="SAM" id="Phobius"/>
    </source>
</evidence>
<dbReference type="InterPro" id="IPR019931">
    <property type="entry name" value="LPXTG_anchor"/>
</dbReference>
<feature type="transmembrane region" description="Helical" evidence="6">
    <location>
        <begin position="394"/>
        <end position="415"/>
    </location>
</feature>
<keyword evidence="6" id="KW-0812">Transmembrane</keyword>
<accession>A0ABP6WIL6</accession>
<dbReference type="Proteomes" id="UP001500707">
    <property type="component" value="Unassembled WGS sequence"/>
</dbReference>
<keyword evidence="4" id="KW-0572">Peptidoglycan-anchor</keyword>
<organism evidence="9 10">
    <name type="scientific">Streptomyces osmaniensis</name>
    <dbReference type="NCBI Taxonomy" id="593134"/>
    <lineage>
        <taxon>Bacteria</taxon>
        <taxon>Bacillati</taxon>
        <taxon>Actinomycetota</taxon>
        <taxon>Actinomycetes</taxon>
        <taxon>Kitasatosporales</taxon>
        <taxon>Streptomycetaceae</taxon>
        <taxon>Streptomyces</taxon>
    </lineage>
</organism>
<keyword evidence="6" id="KW-1133">Transmembrane helix</keyword>
<keyword evidence="10" id="KW-1185">Reference proteome</keyword>
<evidence type="ECO:0000256" key="5">
    <source>
        <dbReference type="SAM" id="MobiDB-lite"/>
    </source>
</evidence>
<evidence type="ECO:0000256" key="1">
    <source>
        <dbReference type="ARBA" id="ARBA00022512"/>
    </source>
</evidence>
<dbReference type="EMBL" id="BAABCE010000006">
    <property type="protein sequence ID" value="GAA3551074.1"/>
    <property type="molecule type" value="Genomic_DNA"/>
</dbReference>
<proteinExistence type="predicted"/>
<evidence type="ECO:0000313" key="9">
    <source>
        <dbReference type="EMBL" id="GAA3551074.1"/>
    </source>
</evidence>
<keyword evidence="6" id="KW-0472">Membrane</keyword>
<gene>
    <name evidence="9" type="ORF">GCM10022295_36400</name>
</gene>
<keyword evidence="1" id="KW-0134">Cell wall</keyword>
<reference evidence="10" key="1">
    <citation type="journal article" date="2019" name="Int. J. Syst. Evol. Microbiol.">
        <title>The Global Catalogue of Microorganisms (GCM) 10K type strain sequencing project: providing services to taxonomists for standard genome sequencing and annotation.</title>
        <authorList>
            <consortium name="The Broad Institute Genomics Platform"/>
            <consortium name="The Broad Institute Genome Sequencing Center for Infectious Disease"/>
            <person name="Wu L."/>
            <person name="Ma J."/>
        </authorList>
    </citation>
    <scope>NUCLEOTIDE SEQUENCE [LARGE SCALE GENOMIC DNA]</scope>
    <source>
        <strain evidence="10">JCM 17656</strain>
    </source>
</reference>
<sequence>MPMPPHNRRASRTAVAALGAAGLIALGAAPAAFADETAPELVVGGIEPIDGVQPGSTFELPVTVANKGTGAAEKVWVTYAVTRGLDFAEVPSNCRAQQVRSYDEMPERWTVACGYDQAVEPGVVYTPERPLPVKALDRAFNDELLLRVDENDPGADENGFPPVAGTAPAVKLVERQAGGEGSARVVIVPITSVNTADYQVTGAALKGRVGETVPMKVEFINAGPAWVMAKVGERTARVIVTPPAGTSVVKAPGFCKAKGDAYECGMSQRALNEGGRETYAFQLKINKRMAHAKGSVALSTEARPVDPDKSNDKADITLNVTGGGSTGSPGGSTGGSGGASGGSGGSTGGSGGASGDSGGSTGGSSGGAAGGASSTGGDEIAANGGHLAETGSSALPITGVAAAAVVTGAGMLALVRRRRAQSRN</sequence>
<feature type="signal peptide" evidence="7">
    <location>
        <begin position="1"/>
        <end position="34"/>
    </location>
</feature>
<evidence type="ECO:0000256" key="4">
    <source>
        <dbReference type="ARBA" id="ARBA00023088"/>
    </source>
</evidence>
<feature type="region of interest" description="Disordered" evidence="5">
    <location>
        <begin position="296"/>
        <end position="391"/>
    </location>
</feature>